<evidence type="ECO:0000313" key="2">
    <source>
        <dbReference type="EMBL" id="MEN2788373.1"/>
    </source>
</evidence>
<organism evidence="2 3">
    <name type="scientific">Sphingomonas oligophenolica</name>
    <dbReference type="NCBI Taxonomy" id="301154"/>
    <lineage>
        <taxon>Bacteria</taxon>
        <taxon>Pseudomonadati</taxon>
        <taxon>Pseudomonadota</taxon>
        <taxon>Alphaproteobacteria</taxon>
        <taxon>Sphingomonadales</taxon>
        <taxon>Sphingomonadaceae</taxon>
        <taxon>Sphingomonas</taxon>
    </lineage>
</organism>
<proteinExistence type="predicted"/>
<sequence>MDVFRVHRAANKMTMRLGSSGCRNEPALSLVEGSGTTLVRIDSTISGIVGRVRRTELRNGSISLFHIVERQVRGCQRQQPRCYPAVPPLFPAVIVRCSSAVPPLLFDNSEIIGKELITDEKIAAKIQHNSGEKRTSPKTAGTAENAGRAVSSEEPAARPRAPLHQ</sequence>
<gene>
    <name evidence="2" type="ORF">ABC974_01945</name>
</gene>
<protein>
    <submittedName>
        <fullName evidence="2">Uncharacterized protein</fullName>
    </submittedName>
</protein>
<dbReference type="EMBL" id="JBDIME010000001">
    <property type="protein sequence ID" value="MEN2788373.1"/>
    <property type="molecule type" value="Genomic_DNA"/>
</dbReference>
<name>A0ABU9XXY6_9SPHN</name>
<comment type="caution">
    <text evidence="2">The sequence shown here is derived from an EMBL/GenBank/DDBJ whole genome shotgun (WGS) entry which is preliminary data.</text>
</comment>
<accession>A0ABU9XXY6</accession>
<evidence type="ECO:0000313" key="3">
    <source>
        <dbReference type="Proteomes" id="UP001419910"/>
    </source>
</evidence>
<keyword evidence="3" id="KW-1185">Reference proteome</keyword>
<feature type="region of interest" description="Disordered" evidence="1">
    <location>
        <begin position="126"/>
        <end position="165"/>
    </location>
</feature>
<dbReference type="Proteomes" id="UP001419910">
    <property type="component" value="Unassembled WGS sequence"/>
</dbReference>
<reference evidence="2 3" key="1">
    <citation type="submission" date="2024-05" db="EMBL/GenBank/DDBJ databases">
        <authorList>
            <person name="Liu Q."/>
            <person name="Xin Y.-H."/>
        </authorList>
    </citation>
    <scope>NUCLEOTIDE SEQUENCE [LARGE SCALE GENOMIC DNA]</scope>
    <source>
        <strain evidence="2 3">CGMCC 1.10181</strain>
    </source>
</reference>
<evidence type="ECO:0000256" key="1">
    <source>
        <dbReference type="SAM" id="MobiDB-lite"/>
    </source>
</evidence>
<dbReference type="RefSeq" id="WP_345840366.1">
    <property type="nucleotide sequence ID" value="NZ_JBDIME010000001.1"/>
</dbReference>